<reference evidence="4 5" key="1">
    <citation type="submission" date="2024-09" db="EMBL/GenBank/DDBJ databases">
        <authorList>
            <person name="Sun Q."/>
            <person name="Mori K."/>
        </authorList>
    </citation>
    <scope>NUCLEOTIDE SEQUENCE [LARGE SCALE GENOMIC DNA]</scope>
    <source>
        <strain evidence="4 5">TBRC 0563</strain>
    </source>
</reference>
<dbReference type="NCBIfam" id="TIGR00377">
    <property type="entry name" value="ant_ant_sig"/>
    <property type="match status" value="1"/>
</dbReference>
<evidence type="ECO:0000313" key="5">
    <source>
        <dbReference type="Proteomes" id="UP001589627"/>
    </source>
</evidence>
<name>A0ABV5Y858_9ACTN</name>
<dbReference type="EMBL" id="JBHLZP010000011">
    <property type="protein sequence ID" value="MFB9831209.1"/>
    <property type="molecule type" value="Genomic_DNA"/>
</dbReference>
<gene>
    <name evidence="4" type="ORF">ACFFNX_03295</name>
</gene>
<dbReference type="InterPro" id="IPR002645">
    <property type="entry name" value="STAS_dom"/>
</dbReference>
<dbReference type="Gene3D" id="3.30.750.24">
    <property type="entry name" value="STAS domain"/>
    <property type="match status" value="1"/>
</dbReference>
<dbReference type="PANTHER" id="PTHR33495:SF2">
    <property type="entry name" value="ANTI-SIGMA FACTOR ANTAGONIST TM_1081-RELATED"/>
    <property type="match status" value="1"/>
</dbReference>
<dbReference type="InterPro" id="IPR003658">
    <property type="entry name" value="Anti-sigma_ant"/>
</dbReference>
<dbReference type="Pfam" id="PF01740">
    <property type="entry name" value="STAS"/>
    <property type="match status" value="1"/>
</dbReference>
<accession>A0ABV5Y858</accession>
<evidence type="ECO:0000259" key="3">
    <source>
        <dbReference type="PROSITE" id="PS50801"/>
    </source>
</evidence>
<evidence type="ECO:0000256" key="1">
    <source>
        <dbReference type="ARBA" id="ARBA00009013"/>
    </source>
</evidence>
<organism evidence="4 5">
    <name type="scientific">Actinoallomurus acaciae</name>
    <dbReference type="NCBI Taxonomy" id="502577"/>
    <lineage>
        <taxon>Bacteria</taxon>
        <taxon>Bacillati</taxon>
        <taxon>Actinomycetota</taxon>
        <taxon>Actinomycetes</taxon>
        <taxon>Streptosporangiales</taxon>
        <taxon>Thermomonosporaceae</taxon>
        <taxon>Actinoallomurus</taxon>
    </lineage>
</organism>
<dbReference type="RefSeq" id="WP_378194832.1">
    <property type="nucleotide sequence ID" value="NZ_JBHLZP010000011.1"/>
</dbReference>
<protein>
    <recommendedName>
        <fullName evidence="2">Anti-sigma factor antagonist</fullName>
    </recommendedName>
</protein>
<keyword evidence="5" id="KW-1185">Reference proteome</keyword>
<dbReference type="InterPro" id="IPR036513">
    <property type="entry name" value="STAS_dom_sf"/>
</dbReference>
<dbReference type="Proteomes" id="UP001589627">
    <property type="component" value="Unassembled WGS sequence"/>
</dbReference>
<dbReference type="PANTHER" id="PTHR33495">
    <property type="entry name" value="ANTI-SIGMA FACTOR ANTAGONIST TM_1081-RELATED-RELATED"/>
    <property type="match status" value="1"/>
</dbReference>
<sequence length="131" mass="13972">MHHNTIGVGLSGRSIRGHTVLALSGELDIATTSGLRDRIAAVLDDKAMPLIIDLSGVSFCDASGLRVLVAVRRRADACGRAVALAGPRPNVRRLLRITGFDQAFPIYSNLAQAVPVVTRCARPLRRSPHIG</sequence>
<dbReference type="SUPFAM" id="SSF52091">
    <property type="entry name" value="SpoIIaa-like"/>
    <property type="match status" value="1"/>
</dbReference>
<evidence type="ECO:0000313" key="4">
    <source>
        <dbReference type="EMBL" id="MFB9831209.1"/>
    </source>
</evidence>
<dbReference type="CDD" id="cd07043">
    <property type="entry name" value="STAS_anti-anti-sigma_factors"/>
    <property type="match status" value="1"/>
</dbReference>
<feature type="domain" description="STAS" evidence="3">
    <location>
        <begin position="8"/>
        <end position="117"/>
    </location>
</feature>
<evidence type="ECO:0000256" key="2">
    <source>
        <dbReference type="RuleBase" id="RU003749"/>
    </source>
</evidence>
<comment type="caution">
    <text evidence="4">The sequence shown here is derived from an EMBL/GenBank/DDBJ whole genome shotgun (WGS) entry which is preliminary data.</text>
</comment>
<dbReference type="PROSITE" id="PS50801">
    <property type="entry name" value="STAS"/>
    <property type="match status" value="1"/>
</dbReference>
<comment type="similarity">
    <text evidence="1 2">Belongs to the anti-sigma-factor antagonist family.</text>
</comment>
<proteinExistence type="inferred from homology"/>